<evidence type="ECO:0000313" key="2">
    <source>
        <dbReference type="EMBL" id="GBM33560.1"/>
    </source>
</evidence>
<dbReference type="InterPro" id="IPR000477">
    <property type="entry name" value="RT_dom"/>
</dbReference>
<dbReference type="Proteomes" id="UP000499080">
    <property type="component" value="Unassembled WGS sequence"/>
</dbReference>
<gene>
    <name evidence="2" type="ORF">AVEN_197313_1</name>
</gene>
<keyword evidence="3" id="KW-1185">Reference proteome</keyword>
<dbReference type="OrthoDB" id="6435567at2759"/>
<dbReference type="Pfam" id="PF00078">
    <property type="entry name" value="RVT_1"/>
    <property type="match status" value="1"/>
</dbReference>
<feature type="domain" description="Reverse transcriptase" evidence="1">
    <location>
        <begin position="1"/>
        <end position="126"/>
    </location>
</feature>
<comment type="caution">
    <text evidence="2">The sequence shown here is derived from an EMBL/GenBank/DDBJ whole genome shotgun (WGS) entry which is preliminary data.</text>
</comment>
<accession>A0A4Y2EWE5</accession>
<dbReference type="EMBL" id="BGPR01000736">
    <property type="protein sequence ID" value="GBM33560.1"/>
    <property type="molecule type" value="Genomic_DNA"/>
</dbReference>
<protein>
    <recommendedName>
        <fullName evidence="1">Reverse transcriptase domain-containing protein</fullName>
    </recommendedName>
</protein>
<evidence type="ECO:0000259" key="1">
    <source>
        <dbReference type="PROSITE" id="PS50878"/>
    </source>
</evidence>
<proteinExistence type="predicted"/>
<evidence type="ECO:0000313" key="3">
    <source>
        <dbReference type="Proteomes" id="UP000499080"/>
    </source>
</evidence>
<dbReference type="AlphaFoldDB" id="A0A4Y2EWE5"/>
<dbReference type="PANTHER" id="PTHR19446">
    <property type="entry name" value="REVERSE TRANSCRIPTASES"/>
    <property type="match status" value="1"/>
</dbReference>
<sequence length="126" mass="14088">MENKGKVCRLSLDVAGAFDSVWRQSVLHQLTIAQCPLNIFSLVRDYFSDRTVEFSHNGQNCSFPAERGVPQGSCSGPFFWNIVLDTALDEKLPEGCFLQSFPDVLILVVRGHTKEDLEERGTLALL</sequence>
<organism evidence="2 3">
    <name type="scientific">Araneus ventricosus</name>
    <name type="common">Orbweaver spider</name>
    <name type="synonym">Epeira ventricosa</name>
    <dbReference type="NCBI Taxonomy" id="182803"/>
    <lineage>
        <taxon>Eukaryota</taxon>
        <taxon>Metazoa</taxon>
        <taxon>Ecdysozoa</taxon>
        <taxon>Arthropoda</taxon>
        <taxon>Chelicerata</taxon>
        <taxon>Arachnida</taxon>
        <taxon>Araneae</taxon>
        <taxon>Araneomorphae</taxon>
        <taxon>Entelegynae</taxon>
        <taxon>Araneoidea</taxon>
        <taxon>Araneidae</taxon>
        <taxon>Araneus</taxon>
    </lineage>
</organism>
<dbReference type="PROSITE" id="PS50878">
    <property type="entry name" value="RT_POL"/>
    <property type="match status" value="1"/>
</dbReference>
<name>A0A4Y2EWE5_ARAVE</name>
<reference evidence="2 3" key="1">
    <citation type="journal article" date="2019" name="Sci. Rep.">
        <title>Orb-weaving spider Araneus ventricosus genome elucidates the spidroin gene catalogue.</title>
        <authorList>
            <person name="Kono N."/>
            <person name="Nakamura H."/>
            <person name="Ohtoshi R."/>
            <person name="Moran D.A.P."/>
            <person name="Shinohara A."/>
            <person name="Yoshida Y."/>
            <person name="Fujiwara M."/>
            <person name="Mori M."/>
            <person name="Tomita M."/>
            <person name="Arakawa K."/>
        </authorList>
    </citation>
    <scope>NUCLEOTIDE SEQUENCE [LARGE SCALE GENOMIC DNA]</scope>
</reference>